<dbReference type="AlphaFoldDB" id="A0ABD4TG47"/>
<name>A0ABD4TG47_9EURY</name>
<accession>A0ABD4TG47</accession>
<dbReference type="PANTHER" id="PTHR47861:SF2">
    <property type="entry name" value="LONG-TYPE PEPTIDYL-PROLYL CIS-TRANS ISOMERASE"/>
    <property type="match status" value="1"/>
</dbReference>
<comment type="similarity">
    <text evidence="2 6">Belongs to the FKBP-type PPIase family.</text>
</comment>
<sequence>MAIENGVFIRLSYTGSIGGMPFDTTREEIAKEAGIFNESARYGPMVIKVGSTHVIPGLDEALTGAEVGVEQSVTVEPEKGFGPHDREKVKAYPVKAFEKKPVVGMRITMEKQEGVVIDIIGQRAIVDFNHPLAGKTLDYTFTIEEIVEDDEEKMKGMIRLFSGRDIDLTREDAKLILHLPPGINYDQRWFLWRGTIIQELFAISESVAEIVFLESFKRPEIPADVSEEVPEEEN</sequence>
<comment type="caution">
    <text evidence="8">The sequence shown here is derived from an EMBL/GenBank/DDBJ whole genome shotgun (WGS) entry which is preliminary data.</text>
</comment>
<gene>
    <name evidence="8" type="ORF">FTO68_02925</name>
</gene>
<evidence type="ECO:0000256" key="2">
    <source>
        <dbReference type="ARBA" id="ARBA00006577"/>
    </source>
</evidence>
<feature type="domain" description="PPIase FKBP-type" evidence="7">
    <location>
        <begin position="6"/>
        <end position="93"/>
    </location>
</feature>
<dbReference type="Gene3D" id="3.10.50.40">
    <property type="match status" value="1"/>
</dbReference>
<dbReference type="RefSeq" id="WP_255331876.1">
    <property type="nucleotide sequence ID" value="NZ_VOTZ01000004.1"/>
</dbReference>
<dbReference type="Proteomes" id="UP001524383">
    <property type="component" value="Unassembled WGS sequence"/>
</dbReference>
<organism evidence="8 9">
    <name type="scientific">Methanocalculus taiwanensis</name>
    <dbReference type="NCBI Taxonomy" id="106207"/>
    <lineage>
        <taxon>Archaea</taxon>
        <taxon>Methanobacteriati</taxon>
        <taxon>Methanobacteriota</taxon>
        <taxon>Stenosarchaea group</taxon>
        <taxon>Methanomicrobia</taxon>
        <taxon>Methanomicrobiales</taxon>
        <taxon>Methanocalculaceae</taxon>
        <taxon>Methanocalculus</taxon>
    </lineage>
</organism>
<dbReference type="EC" id="5.2.1.8" evidence="6"/>
<dbReference type="PROSITE" id="PS50059">
    <property type="entry name" value="FKBP_PPIASE"/>
    <property type="match status" value="1"/>
</dbReference>
<dbReference type="PANTHER" id="PTHR47861">
    <property type="entry name" value="FKBP-TYPE PEPTIDYL-PROLYL CIS-TRANS ISOMERASE SLYD"/>
    <property type="match status" value="1"/>
</dbReference>
<dbReference type="EMBL" id="VOTZ01000004">
    <property type="protein sequence ID" value="MCQ1537943.1"/>
    <property type="molecule type" value="Genomic_DNA"/>
</dbReference>
<dbReference type="GO" id="GO:0003755">
    <property type="term" value="F:peptidyl-prolyl cis-trans isomerase activity"/>
    <property type="evidence" value="ECO:0007669"/>
    <property type="project" value="UniProtKB-UniRule"/>
</dbReference>
<evidence type="ECO:0000256" key="3">
    <source>
        <dbReference type="ARBA" id="ARBA00023110"/>
    </source>
</evidence>
<evidence type="ECO:0000256" key="5">
    <source>
        <dbReference type="PROSITE-ProRule" id="PRU00277"/>
    </source>
</evidence>
<keyword evidence="9" id="KW-1185">Reference proteome</keyword>
<dbReference type="InterPro" id="IPR054016">
    <property type="entry name" value="FKBP26_IF"/>
</dbReference>
<evidence type="ECO:0000256" key="4">
    <source>
        <dbReference type="ARBA" id="ARBA00023235"/>
    </source>
</evidence>
<keyword evidence="3 5" id="KW-0697">Rotamase</keyword>
<dbReference type="InterPro" id="IPR048261">
    <property type="entry name" value="SlpA/SlyD-like_ins_sf"/>
</dbReference>
<dbReference type="InterPro" id="IPR001179">
    <property type="entry name" value="PPIase_FKBP_dom"/>
</dbReference>
<dbReference type="Pfam" id="PF00254">
    <property type="entry name" value="FKBP_C"/>
    <property type="match status" value="1"/>
</dbReference>
<dbReference type="Pfam" id="PF22199">
    <property type="entry name" value="FKBP26_IF"/>
    <property type="match status" value="1"/>
</dbReference>
<dbReference type="InterPro" id="IPR046357">
    <property type="entry name" value="PPIase_dom_sf"/>
</dbReference>
<dbReference type="Gene3D" id="2.40.10.330">
    <property type="match status" value="1"/>
</dbReference>
<evidence type="ECO:0000256" key="6">
    <source>
        <dbReference type="RuleBase" id="RU003915"/>
    </source>
</evidence>
<evidence type="ECO:0000313" key="8">
    <source>
        <dbReference type="EMBL" id="MCQ1537943.1"/>
    </source>
</evidence>
<proteinExistence type="inferred from homology"/>
<dbReference type="SUPFAM" id="SSF54534">
    <property type="entry name" value="FKBP-like"/>
    <property type="match status" value="1"/>
</dbReference>
<keyword evidence="4 5" id="KW-0413">Isomerase</keyword>
<comment type="catalytic activity">
    <reaction evidence="1 5 6">
        <text>[protein]-peptidylproline (omega=180) = [protein]-peptidylproline (omega=0)</text>
        <dbReference type="Rhea" id="RHEA:16237"/>
        <dbReference type="Rhea" id="RHEA-COMP:10747"/>
        <dbReference type="Rhea" id="RHEA-COMP:10748"/>
        <dbReference type="ChEBI" id="CHEBI:83833"/>
        <dbReference type="ChEBI" id="CHEBI:83834"/>
        <dbReference type="EC" id="5.2.1.8"/>
    </reaction>
</comment>
<evidence type="ECO:0000259" key="7">
    <source>
        <dbReference type="PROSITE" id="PS50059"/>
    </source>
</evidence>
<evidence type="ECO:0000313" key="9">
    <source>
        <dbReference type="Proteomes" id="UP001524383"/>
    </source>
</evidence>
<dbReference type="Gene3D" id="3.30.70.2210">
    <property type="match status" value="1"/>
</dbReference>
<reference evidence="8 9" key="1">
    <citation type="submission" date="2019-08" db="EMBL/GenBank/DDBJ databases">
        <authorList>
            <person name="Chen S.-C."/>
            <person name="Lai M.-C."/>
            <person name="You Y.-T."/>
        </authorList>
    </citation>
    <scope>NUCLEOTIDE SEQUENCE [LARGE SCALE GENOMIC DNA]</scope>
    <source>
        <strain evidence="8 9">P2F9704a</strain>
    </source>
</reference>
<protein>
    <recommendedName>
        <fullName evidence="6">Peptidyl-prolyl cis-trans isomerase</fullName>
        <ecNumber evidence="6">5.2.1.8</ecNumber>
    </recommendedName>
</protein>
<evidence type="ECO:0000256" key="1">
    <source>
        <dbReference type="ARBA" id="ARBA00000971"/>
    </source>
</evidence>